<protein>
    <recommendedName>
        <fullName evidence="10">UvrD-like helicase C-terminal domain-containing protein</fullName>
    </recommendedName>
</protein>
<dbReference type="AlphaFoldDB" id="A0A4P8XZ83"/>
<dbReference type="PANTHER" id="PTHR30591">
    <property type="entry name" value="RECBCD ENZYME SUBUNIT RECC"/>
    <property type="match status" value="1"/>
</dbReference>
<dbReference type="SUPFAM" id="SSF52540">
    <property type="entry name" value="P-loop containing nucleoside triphosphate hydrolases"/>
    <property type="match status" value="2"/>
</dbReference>
<evidence type="ECO:0000256" key="2">
    <source>
        <dbReference type="ARBA" id="ARBA00022741"/>
    </source>
</evidence>
<evidence type="ECO:0000256" key="8">
    <source>
        <dbReference type="ARBA" id="ARBA00023125"/>
    </source>
</evidence>
<organism evidence="11 12">
    <name type="scientific">Ruminococcus bovis</name>
    <dbReference type="NCBI Taxonomy" id="2564099"/>
    <lineage>
        <taxon>Bacteria</taxon>
        <taxon>Bacillati</taxon>
        <taxon>Bacillota</taxon>
        <taxon>Clostridia</taxon>
        <taxon>Eubacteriales</taxon>
        <taxon>Oscillospiraceae</taxon>
        <taxon>Ruminococcus</taxon>
    </lineage>
</organism>
<keyword evidence="8" id="KW-0238">DNA-binding</keyword>
<name>A0A4P8XZ83_9FIRM</name>
<keyword evidence="3" id="KW-0227">DNA damage</keyword>
<evidence type="ECO:0000256" key="7">
    <source>
        <dbReference type="ARBA" id="ARBA00022840"/>
    </source>
</evidence>
<proteinExistence type="predicted"/>
<evidence type="ECO:0000256" key="6">
    <source>
        <dbReference type="ARBA" id="ARBA00022839"/>
    </source>
</evidence>
<keyword evidence="12" id="KW-1185">Reference proteome</keyword>
<dbReference type="EMBL" id="CP039381">
    <property type="protein sequence ID" value="QCT07549.1"/>
    <property type="molecule type" value="Genomic_DNA"/>
</dbReference>
<evidence type="ECO:0000313" key="12">
    <source>
        <dbReference type="Proteomes" id="UP000301475"/>
    </source>
</evidence>
<feature type="domain" description="UvrD-like helicase C-terminal" evidence="10">
    <location>
        <begin position="277"/>
        <end position="569"/>
    </location>
</feature>
<dbReference type="Proteomes" id="UP000301475">
    <property type="component" value="Chromosome"/>
</dbReference>
<dbReference type="Pfam" id="PF12705">
    <property type="entry name" value="PDDEXK_1"/>
    <property type="match status" value="1"/>
</dbReference>
<dbReference type="GO" id="GO:0006310">
    <property type="term" value="P:DNA recombination"/>
    <property type="evidence" value="ECO:0007669"/>
    <property type="project" value="TreeGrafter"/>
</dbReference>
<evidence type="ECO:0000256" key="5">
    <source>
        <dbReference type="ARBA" id="ARBA00022806"/>
    </source>
</evidence>
<keyword evidence="1" id="KW-0540">Nuclease</keyword>
<dbReference type="InterPro" id="IPR014017">
    <property type="entry name" value="DNA_helicase_UvrD-like_C"/>
</dbReference>
<dbReference type="OrthoDB" id="9758506at2"/>
<dbReference type="InterPro" id="IPR038726">
    <property type="entry name" value="PDDEXK_AddAB-type"/>
</dbReference>
<evidence type="ECO:0000313" key="11">
    <source>
        <dbReference type="EMBL" id="QCT07549.1"/>
    </source>
</evidence>
<dbReference type="GO" id="GO:0004386">
    <property type="term" value="F:helicase activity"/>
    <property type="evidence" value="ECO:0007669"/>
    <property type="project" value="UniProtKB-KW"/>
</dbReference>
<accession>A0A4P8XZ83</accession>
<dbReference type="InterPro" id="IPR027417">
    <property type="entry name" value="P-loop_NTPase"/>
</dbReference>
<keyword evidence="4" id="KW-0378">Hydrolase</keyword>
<gene>
    <name evidence="11" type="ORF">E5Z56_09350</name>
</gene>
<evidence type="ECO:0000256" key="1">
    <source>
        <dbReference type="ARBA" id="ARBA00022722"/>
    </source>
</evidence>
<dbReference type="InterPro" id="IPR011604">
    <property type="entry name" value="PDDEXK-like_dom_sf"/>
</dbReference>
<keyword evidence="5" id="KW-0347">Helicase</keyword>
<dbReference type="PROSITE" id="PS51217">
    <property type="entry name" value="UVRD_HELICASE_CTER"/>
    <property type="match status" value="1"/>
</dbReference>
<keyword evidence="2" id="KW-0547">Nucleotide-binding</keyword>
<dbReference type="KEGG" id="ruj:E5Z56_09350"/>
<evidence type="ECO:0000256" key="3">
    <source>
        <dbReference type="ARBA" id="ARBA00022763"/>
    </source>
</evidence>
<dbReference type="PANTHER" id="PTHR30591:SF1">
    <property type="entry name" value="RECBCD ENZYME SUBUNIT RECC"/>
    <property type="match status" value="1"/>
</dbReference>
<evidence type="ECO:0000256" key="4">
    <source>
        <dbReference type="ARBA" id="ARBA00022801"/>
    </source>
</evidence>
<reference evidence="11 12" key="1">
    <citation type="submission" date="2019-04" db="EMBL/GenBank/DDBJ databases">
        <authorList>
            <person name="Embree M."/>
            <person name="Gaffney J.R."/>
        </authorList>
    </citation>
    <scope>NUCLEOTIDE SEQUENCE [LARGE SCALE GENOMIC DNA]</scope>
    <source>
        <strain evidence="11 12">JE7A12</strain>
    </source>
</reference>
<dbReference type="InterPro" id="IPR049035">
    <property type="entry name" value="ADDB_N"/>
</dbReference>
<dbReference type="GO" id="GO:0004527">
    <property type="term" value="F:exonuclease activity"/>
    <property type="evidence" value="ECO:0007669"/>
    <property type="project" value="UniProtKB-KW"/>
</dbReference>
<dbReference type="Gene3D" id="3.40.50.300">
    <property type="entry name" value="P-loop containing nucleotide triphosphate hydrolases"/>
    <property type="match status" value="4"/>
</dbReference>
<dbReference type="GO" id="GO:0003677">
    <property type="term" value="F:DNA binding"/>
    <property type="evidence" value="ECO:0007669"/>
    <property type="project" value="UniProtKB-KW"/>
</dbReference>
<dbReference type="GO" id="GO:0005524">
    <property type="term" value="F:ATP binding"/>
    <property type="evidence" value="ECO:0007669"/>
    <property type="project" value="UniProtKB-KW"/>
</dbReference>
<keyword evidence="6" id="KW-0269">Exonuclease</keyword>
<dbReference type="Pfam" id="PF21445">
    <property type="entry name" value="ADDB_N"/>
    <property type="match status" value="1"/>
</dbReference>
<dbReference type="GO" id="GO:0006281">
    <property type="term" value="P:DNA repair"/>
    <property type="evidence" value="ECO:0007669"/>
    <property type="project" value="UniProtKB-KW"/>
</dbReference>
<evidence type="ECO:0000256" key="9">
    <source>
        <dbReference type="ARBA" id="ARBA00023204"/>
    </source>
</evidence>
<sequence length="1129" mass="128980">MNFVTIFMVMKMLNFIKGESGSGKTTYITNLLANMVKNGEKNILYIVPDQSSFDTQRTFLDLLGPKDSLNINVQGFTGLCDYIFSVNGSSGKIPLDDGGKSIIMSLAIDECQDNLPLFSHTKNKNELINLMLSAVSEYKTCNITSEKILETASEIEDETLKTKLKETCLIRDTFDALVSQSYVDPDDYITQGYNSLLENNIFKDYIIALDSFSGFTNVELEFLSKLMVDAKDFYITVNTDSTNNNELFFTTERTVNQLKKIARDNDVKIASPIVLAENHRFETSELIPILKNVYRIEKTSLDQGTNNILLYESKNKYTECDFVARNIRELIIDNDYTYQDIAVIYRQDNSYDGIIDSVFDKYNIPYFMDKEEDIFTKPLIKLVSSILETINNSYQRENVLNILKSGLMPFTSEEISLFENYILMWDIKGSNFKNDFIDNPQGLVSDFSDDDRKTLEIINKVRQGVINPLVDFQLKSKDTNATTITKNLYNLLLNYNIPESIVSMCETLEESGNLPLSEEQRRLWEILMNILDKMINLLSDKKLSLKEYTELLMLQFNNSTIAFIPKAMDEVVVSGVERVRMPQKKAVFVIGCNEGIFPQVPSANGVFTDSERKILLEKGMEVNDSVDELNYKEMYLAYYALTLPSHKLFVSYSTSNLQGELLTPSSLVREVKEIYPKVTTLSDYSLTADDMLWSKNSAFQFVANNIKSNSITEKTLENYFSQEENYKEKIATIKDTLQDNPIQIKDENIAEKLFGKDLFLSASQVETYHLCKFKYFCQYGLKAEERKKAEIDSLQYGTLTHYLLERFLREYKKTDFVSLSNKDIAKIISQYLNDYAVEELGGIDNKPARFKYLFYRIQDNAIKLLIHIIKELSQSEFVPTAFELNVGKDIPAYKLTLDDGSSLSVRGSVDRVDVMDKNGEKFVRVIDYKTGSKTFKIGDIMYGLNLQMLIYLSAIKANGKDYFGDNIVPCGVLYQPAKAKFVSSDDKNDSEKNLNEFDKNLRMNGIILNNDSVIIGMDSTEKAKYIPVKKSSRGGYTGADYLYDLSELGKIFKNIDDTLTEMAKTLHKGNIEYNPTKDFTSASDNYDACKYCPYLSICGYEDGKNCRNIAKLSRKEVMKMLQEEEEENA</sequence>
<dbReference type="Gene3D" id="3.90.320.10">
    <property type="match status" value="1"/>
</dbReference>
<keyword evidence="7" id="KW-0067">ATP-binding</keyword>
<evidence type="ECO:0000259" key="10">
    <source>
        <dbReference type="PROSITE" id="PS51217"/>
    </source>
</evidence>
<keyword evidence="9" id="KW-0234">DNA repair</keyword>